<dbReference type="EMBL" id="JAQAGZ010000045">
    <property type="protein sequence ID" value="MCZ8517632.1"/>
    <property type="molecule type" value="Genomic_DNA"/>
</dbReference>
<name>A0ABT4QL89_9BACL</name>
<feature type="domain" description="Regulatory protein YycH" evidence="1">
    <location>
        <begin position="3"/>
        <end position="423"/>
    </location>
</feature>
<sequence>MMERLKSGVLMMLILLSLLQSYLLAYSYPKFDPVRPDEYVKTDLNGPQTALEDLLFPDQLVLHLGNQQHTVAYPTSKVYNDIVDNIKQRSLEGFRKTTTTSLGINWDEVRSKQQGVEVRFRDGLPFSVLQQQKVMQIKGDIPVDNDLITRIWIFAKDTNEVKTILFTDTGNTIYEVQKADFTPKDMERYFANVGTDYVPYKMSNIGDYYLPTKPITIPSYTIGYTQYTADQLKRSFFVDPAVTRNLTERDGSEIYMDGKRGLQLKNEQHWMTYTDPIAPADSKIDLRENLVSAVQFINQHGGWNGTYALQKLPQRLLPSNQSFVFRQYYGAYPVVNLHNDYTGFIKVVLQKGVVSNLERSTLTPDSRNARRKDVQLIGGEELDEKLKQWTSKTPVYGVFPGYRTVVLDQTMELVPGWMVELRDGTYELLE</sequence>
<comment type="caution">
    <text evidence="2">The sequence shown here is derived from an EMBL/GenBank/DDBJ whole genome shotgun (WGS) entry which is preliminary data.</text>
</comment>
<evidence type="ECO:0000313" key="3">
    <source>
        <dbReference type="Proteomes" id="UP001527882"/>
    </source>
</evidence>
<evidence type="ECO:0000259" key="1">
    <source>
        <dbReference type="Pfam" id="PF07435"/>
    </source>
</evidence>
<proteinExistence type="predicted"/>
<reference evidence="2 3" key="1">
    <citation type="submission" date="2022-12" db="EMBL/GenBank/DDBJ databases">
        <title>Draft genome sequence of Paenibacillus sp. dW9.</title>
        <authorList>
            <person name="Choi E.-W."/>
            <person name="Kim D.-U."/>
        </authorList>
    </citation>
    <scope>NUCLEOTIDE SEQUENCE [LARGE SCALE GENOMIC DNA]</scope>
    <source>
        <strain evidence="3">dW9</strain>
    </source>
</reference>
<dbReference type="InterPro" id="IPR009996">
    <property type="entry name" value="YycH"/>
</dbReference>
<dbReference type="Gene3D" id="3.30.310.160">
    <property type="entry name" value="YycH protein, domain 2"/>
    <property type="match status" value="1"/>
</dbReference>
<accession>A0ABT4QL89</accession>
<protein>
    <submittedName>
        <fullName evidence="2">Two-component system activity regulator YycH</fullName>
    </submittedName>
</protein>
<dbReference type="InterPro" id="IPR042274">
    <property type="entry name" value="YycH/YycI_2"/>
</dbReference>
<dbReference type="Pfam" id="PF07435">
    <property type="entry name" value="YycH"/>
    <property type="match status" value="1"/>
</dbReference>
<evidence type="ECO:0000313" key="2">
    <source>
        <dbReference type="EMBL" id="MCZ8517632.1"/>
    </source>
</evidence>
<dbReference type="RefSeq" id="WP_269886160.1">
    <property type="nucleotide sequence ID" value="NZ_JAQAGZ010000045.1"/>
</dbReference>
<dbReference type="CDD" id="cd15787">
    <property type="entry name" value="YycH_N"/>
    <property type="match status" value="1"/>
</dbReference>
<organism evidence="2 3">
    <name type="scientific">Paenibacillus gyeongsangnamensis</name>
    <dbReference type="NCBI Taxonomy" id="3388067"/>
    <lineage>
        <taxon>Bacteria</taxon>
        <taxon>Bacillati</taxon>
        <taxon>Bacillota</taxon>
        <taxon>Bacilli</taxon>
        <taxon>Bacillales</taxon>
        <taxon>Paenibacillaceae</taxon>
        <taxon>Paenibacillus</taxon>
    </lineage>
</organism>
<keyword evidence="3" id="KW-1185">Reference proteome</keyword>
<gene>
    <name evidence="2" type="primary">yycH</name>
    <name evidence="2" type="ORF">O9H85_35985</name>
</gene>
<dbReference type="Proteomes" id="UP001527882">
    <property type="component" value="Unassembled WGS sequence"/>
</dbReference>